<dbReference type="Pfam" id="PF00069">
    <property type="entry name" value="Pkinase"/>
    <property type="match status" value="1"/>
</dbReference>
<sequence length="716" mass="77386">MNSSSGSSGTASSKPSLRKPASTTLLSSHSSPPTSSTTPTSGWKSIFRIPSSKKLNAVPPPLDTVPNDEHASSQEHGSYHSSRSSGSDQFTPSPVAANDSASSYRNGNSGAFVVSPSSYKPPHPLPAGPNPQNSPSSASPVQAPRRQRSGFLSRKVSLAKQHAPLTAQPSQQSFQQNPQSPSHQLGNGIAGGPIPTSPKSSIGSAARFLRRVASAPNAKGLLSPRNTASTTKNGMLAPNLEVPPPLPAASSDKGGSIETNSSQSSVRGSRANRSLTASSVQKVDQPTRQAFRRTYSSNSMKHRAVEVRPSSFQKIKMLGRGDVGKVYLVREKKTDKLFAMKVLSKKEMIARNKVKRALAEQEILASANHPFIVTLYHSFQSEDYLYFCMEYCLGGEFFRALQSRPGKCLSEDDARFYAAEVTAALEYLHLMGFIYRDLKPENILLHESGHIMLSDFDLAKQSQEPGGLPAAVVQFENGVPIVDTRSCTVGVRANSFVGTEEYIAPEVINSSGHTSAVDWWTLGILIYEMIFATTPFKGQNRQQTFSNVLTREVTFPAEPRITAAGKEIIIRLLHKVEDKRLGSQSGASEVKAHKWFAKVTWGLLRNEKPPIIPNIVNAQETNFRHIRESHSLDLERQMLTHQYTTSPSVPPTPGSAWQDGINSAAGSGEWPGPGTPLANGASPSQSRRASPRMSPSSPLPKEDAFGAFNSVTILHS</sequence>
<keyword evidence="7" id="KW-0067">ATP-binding</keyword>
<keyword evidence="4" id="KW-0808">Transferase</keyword>
<evidence type="ECO:0000256" key="2">
    <source>
        <dbReference type="ARBA" id="ARBA00012513"/>
    </source>
</evidence>
<evidence type="ECO:0000256" key="5">
    <source>
        <dbReference type="ARBA" id="ARBA00022741"/>
    </source>
</evidence>
<comment type="catalytic activity">
    <reaction evidence="8">
        <text>L-threonyl-[protein] + ATP = O-phospho-L-threonyl-[protein] + ADP + H(+)</text>
        <dbReference type="Rhea" id="RHEA:46608"/>
        <dbReference type="Rhea" id="RHEA-COMP:11060"/>
        <dbReference type="Rhea" id="RHEA-COMP:11605"/>
        <dbReference type="ChEBI" id="CHEBI:15378"/>
        <dbReference type="ChEBI" id="CHEBI:30013"/>
        <dbReference type="ChEBI" id="CHEBI:30616"/>
        <dbReference type="ChEBI" id="CHEBI:61977"/>
        <dbReference type="ChEBI" id="CHEBI:456216"/>
        <dbReference type="EC" id="2.7.11.1"/>
    </reaction>
</comment>
<feature type="region of interest" description="Disordered" evidence="10">
    <location>
        <begin position="643"/>
        <end position="716"/>
    </location>
</feature>
<dbReference type="EMBL" id="CAFZ01000023">
    <property type="protein sequence ID" value="CCA67958.1"/>
    <property type="molecule type" value="Genomic_DNA"/>
</dbReference>
<reference evidence="12 13" key="1">
    <citation type="journal article" date="2011" name="PLoS Pathog.">
        <title>Endophytic Life Strategies Decoded by Genome and Transcriptome Analyses of the Mutualistic Root Symbiont Piriformospora indica.</title>
        <authorList>
            <person name="Zuccaro A."/>
            <person name="Lahrmann U."/>
            <person name="Guldener U."/>
            <person name="Langen G."/>
            <person name="Pfiffi S."/>
            <person name="Biedenkopf D."/>
            <person name="Wong P."/>
            <person name="Samans B."/>
            <person name="Grimm C."/>
            <person name="Basiewicz M."/>
            <person name="Murat C."/>
            <person name="Martin F."/>
            <person name="Kogel K.H."/>
        </authorList>
    </citation>
    <scope>NUCLEOTIDE SEQUENCE [LARGE SCALE GENOMIC DNA]</scope>
    <source>
        <strain evidence="12 13">DSM 11827</strain>
    </source>
</reference>
<dbReference type="GO" id="GO:0004674">
    <property type="term" value="F:protein serine/threonine kinase activity"/>
    <property type="evidence" value="ECO:0007669"/>
    <property type="project" value="UniProtKB-KW"/>
</dbReference>
<evidence type="ECO:0000256" key="8">
    <source>
        <dbReference type="ARBA" id="ARBA00047899"/>
    </source>
</evidence>
<dbReference type="Gene3D" id="1.10.510.10">
    <property type="entry name" value="Transferase(Phosphotransferase) domain 1"/>
    <property type="match status" value="1"/>
</dbReference>
<keyword evidence="3" id="KW-0723">Serine/threonine-protein kinase</keyword>
<evidence type="ECO:0000256" key="3">
    <source>
        <dbReference type="ARBA" id="ARBA00022527"/>
    </source>
</evidence>
<protein>
    <recommendedName>
        <fullName evidence="2">non-specific serine/threonine protein kinase</fullName>
        <ecNumber evidence="2">2.7.11.1</ecNumber>
    </recommendedName>
</protein>
<dbReference type="PROSITE" id="PS00108">
    <property type="entry name" value="PROTEIN_KINASE_ST"/>
    <property type="match status" value="1"/>
</dbReference>
<dbReference type="GO" id="GO:0005524">
    <property type="term" value="F:ATP binding"/>
    <property type="evidence" value="ECO:0007669"/>
    <property type="project" value="UniProtKB-KW"/>
</dbReference>
<keyword evidence="6 12" id="KW-0418">Kinase</keyword>
<dbReference type="EC" id="2.7.11.1" evidence="2"/>
<evidence type="ECO:0000256" key="6">
    <source>
        <dbReference type="ARBA" id="ARBA00022777"/>
    </source>
</evidence>
<dbReference type="CDD" id="cd05574">
    <property type="entry name" value="STKc_phototropin_like"/>
    <property type="match status" value="1"/>
</dbReference>
<feature type="compositionally biased region" description="Low complexity" evidence="10">
    <location>
        <begin position="1"/>
        <end position="15"/>
    </location>
</feature>
<dbReference type="FunFam" id="1.10.510.10:FF:000121">
    <property type="entry name" value="Serine/threonine-protein kinase nrc-2"/>
    <property type="match status" value="1"/>
</dbReference>
<proteinExistence type="inferred from homology"/>
<dbReference type="PANTHER" id="PTHR45637">
    <property type="entry name" value="FLIPPASE KINASE 1-RELATED"/>
    <property type="match status" value="1"/>
</dbReference>
<dbReference type="Proteomes" id="UP000007148">
    <property type="component" value="Unassembled WGS sequence"/>
</dbReference>
<evidence type="ECO:0000256" key="1">
    <source>
        <dbReference type="ARBA" id="ARBA00009903"/>
    </source>
</evidence>
<feature type="region of interest" description="Disordered" evidence="10">
    <location>
        <begin position="217"/>
        <end position="301"/>
    </location>
</feature>
<evidence type="ECO:0000313" key="13">
    <source>
        <dbReference type="Proteomes" id="UP000007148"/>
    </source>
</evidence>
<comment type="caution">
    <text evidence="12">The sequence shown here is derived from an EMBL/GenBank/DDBJ whole genome shotgun (WGS) entry which is preliminary data.</text>
</comment>
<comment type="catalytic activity">
    <reaction evidence="9">
        <text>L-seryl-[protein] + ATP = O-phospho-L-seryl-[protein] + ADP + H(+)</text>
        <dbReference type="Rhea" id="RHEA:17989"/>
        <dbReference type="Rhea" id="RHEA-COMP:9863"/>
        <dbReference type="Rhea" id="RHEA-COMP:11604"/>
        <dbReference type="ChEBI" id="CHEBI:15378"/>
        <dbReference type="ChEBI" id="CHEBI:29999"/>
        <dbReference type="ChEBI" id="CHEBI:30616"/>
        <dbReference type="ChEBI" id="CHEBI:83421"/>
        <dbReference type="ChEBI" id="CHEBI:456216"/>
        <dbReference type="EC" id="2.7.11.1"/>
    </reaction>
</comment>
<name>G4T9G5_SERID</name>
<feature type="compositionally biased region" description="Polar residues" evidence="10">
    <location>
        <begin position="224"/>
        <end position="233"/>
    </location>
</feature>
<evidence type="ECO:0000256" key="7">
    <source>
        <dbReference type="ARBA" id="ARBA00022840"/>
    </source>
</evidence>
<feature type="compositionally biased region" description="Polar residues" evidence="10">
    <location>
        <begin position="99"/>
        <end position="109"/>
    </location>
</feature>
<gene>
    <name evidence="12" type="ORF">PIIN_01826</name>
</gene>
<dbReference type="AlphaFoldDB" id="G4T9G5"/>
<feature type="compositionally biased region" description="Low complexity" evidence="10">
    <location>
        <begin position="130"/>
        <end position="144"/>
    </location>
</feature>
<keyword evidence="5" id="KW-0547">Nucleotide-binding</keyword>
<dbReference type="HOGENOM" id="CLU_000288_84_4_1"/>
<dbReference type="SMART" id="SM00220">
    <property type="entry name" value="S_TKc"/>
    <property type="match status" value="1"/>
</dbReference>
<dbReference type="InterPro" id="IPR011009">
    <property type="entry name" value="Kinase-like_dom_sf"/>
</dbReference>
<dbReference type="InterPro" id="IPR000719">
    <property type="entry name" value="Prot_kinase_dom"/>
</dbReference>
<evidence type="ECO:0000256" key="4">
    <source>
        <dbReference type="ARBA" id="ARBA00022679"/>
    </source>
</evidence>
<organism evidence="12 13">
    <name type="scientific">Serendipita indica (strain DSM 11827)</name>
    <name type="common">Root endophyte fungus</name>
    <name type="synonym">Piriformospora indica</name>
    <dbReference type="NCBI Taxonomy" id="1109443"/>
    <lineage>
        <taxon>Eukaryota</taxon>
        <taxon>Fungi</taxon>
        <taxon>Dikarya</taxon>
        <taxon>Basidiomycota</taxon>
        <taxon>Agaricomycotina</taxon>
        <taxon>Agaricomycetes</taxon>
        <taxon>Sebacinales</taxon>
        <taxon>Serendipitaceae</taxon>
        <taxon>Serendipita</taxon>
    </lineage>
</organism>
<evidence type="ECO:0000259" key="11">
    <source>
        <dbReference type="PROSITE" id="PS50011"/>
    </source>
</evidence>
<feature type="domain" description="Protein kinase" evidence="11">
    <location>
        <begin position="312"/>
        <end position="596"/>
    </location>
</feature>
<keyword evidence="13" id="KW-1185">Reference proteome</keyword>
<dbReference type="InParanoid" id="G4T9G5"/>
<dbReference type="InterPro" id="IPR008271">
    <property type="entry name" value="Ser/Thr_kinase_AS"/>
</dbReference>
<accession>G4T9G5</accession>
<feature type="compositionally biased region" description="Low complexity" evidence="10">
    <location>
        <begin position="74"/>
        <end position="87"/>
    </location>
</feature>
<evidence type="ECO:0000256" key="9">
    <source>
        <dbReference type="ARBA" id="ARBA00048679"/>
    </source>
</evidence>
<dbReference type="PROSITE" id="PS50011">
    <property type="entry name" value="PROTEIN_KINASE_DOM"/>
    <property type="match status" value="1"/>
</dbReference>
<dbReference type="FunFam" id="3.30.200.20:FF:001236">
    <property type="entry name" value="AGC/RSK protein kinase"/>
    <property type="match status" value="1"/>
</dbReference>
<evidence type="ECO:0000256" key="10">
    <source>
        <dbReference type="SAM" id="MobiDB-lite"/>
    </source>
</evidence>
<evidence type="ECO:0000313" key="12">
    <source>
        <dbReference type="EMBL" id="CCA67958.1"/>
    </source>
</evidence>
<feature type="compositionally biased region" description="Pro residues" evidence="10">
    <location>
        <begin position="119"/>
        <end position="129"/>
    </location>
</feature>
<feature type="compositionally biased region" description="Low complexity" evidence="10">
    <location>
        <begin position="22"/>
        <end position="41"/>
    </location>
</feature>
<dbReference type="FunCoup" id="G4T9G5">
    <property type="interactions" value="134"/>
</dbReference>
<feature type="compositionally biased region" description="Low complexity" evidence="10">
    <location>
        <begin position="682"/>
        <end position="696"/>
    </location>
</feature>
<dbReference type="Gene3D" id="3.30.200.20">
    <property type="entry name" value="Phosphorylase Kinase, domain 1"/>
    <property type="match status" value="1"/>
</dbReference>
<feature type="compositionally biased region" description="Polar residues" evidence="10">
    <location>
        <begin position="257"/>
        <end position="299"/>
    </location>
</feature>
<comment type="similarity">
    <text evidence="1">Belongs to the protein kinase superfamily. AGC Ser/Thr protein kinase family.</text>
</comment>
<dbReference type="eggNOG" id="KOG0610">
    <property type="taxonomic scope" value="Eukaryota"/>
</dbReference>
<dbReference type="OMA" id="DFRCDAW"/>
<feature type="region of interest" description="Disordered" evidence="10">
    <location>
        <begin position="1"/>
        <end position="201"/>
    </location>
</feature>
<dbReference type="SUPFAM" id="SSF56112">
    <property type="entry name" value="Protein kinase-like (PK-like)"/>
    <property type="match status" value="1"/>
</dbReference>
<feature type="compositionally biased region" description="Low complexity" evidence="10">
    <location>
        <begin position="168"/>
        <end position="184"/>
    </location>
</feature>
<dbReference type="STRING" id="1109443.G4T9G5"/>
<dbReference type="OrthoDB" id="432483at2759"/>